<keyword evidence="2" id="KW-1185">Reference proteome</keyword>
<dbReference type="EMBL" id="BPLQ01010670">
    <property type="protein sequence ID" value="GIY52442.1"/>
    <property type="molecule type" value="Genomic_DNA"/>
</dbReference>
<evidence type="ECO:0000313" key="2">
    <source>
        <dbReference type="Proteomes" id="UP001054837"/>
    </source>
</evidence>
<proteinExistence type="predicted"/>
<protein>
    <submittedName>
        <fullName evidence="1">Uncharacterized protein</fullName>
    </submittedName>
</protein>
<sequence>MLYLNLKVKENENRPSENEVNSLVVSSIRTLEPNQKAGNTYRKCLSFSFADLASPSSGLPRALRCGISPLGSSALFNPFSTDFSVSEETECPGGLLQPDRCDLQITGVVSFLLLHFRHFHCSRRDDSSQLVTNDFHATLLLIKA</sequence>
<gene>
    <name evidence="1" type="ORF">CDAR_181131</name>
</gene>
<comment type="caution">
    <text evidence="1">The sequence shown here is derived from an EMBL/GenBank/DDBJ whole genome shotgun (WGS) entry which is preliminary data.</text>
</comment>
<name>A0AAV4U3Y3_9ARAC</name>
<evidence type="ECO:0000313" key="1">
    <source>
        <dbReference type="EMBL" id="GIY52442.1"/>
    </source>
</evidence>
<dbReference type="AlphaFoldDB" id="A0AAV4U3Y3"/>
<organism evidence="1 2">
    <name type="scientific">Caerostris darwini</name>
    <dbReference type="NCBI Taxonomy" id="1538125"/>
    <lineage>
        <taxon>Eukaryota</taxon>
        <taxon>Metazoa</taxon>
        <taxon>Ecdysozoa</taxon>
        <taxon>Arthropoda</taxon>
        <taxon>Chelicerata</taxon>
        <taxon>Arachnida</taxon>
        <taxon>Araneae</taxon>
        <taxon>Araneomorphae</taxon>
        <taxon>Entelegynae</taxon>
        <taxon>Araneoidea</taxon>
        <taxon>Araneidae</taxon>
        <taxon>Caerostris</taxon>
    </lineage>
</organism>
<reference evidence="1 2" key="1">
    <citation type="submission" date="2021-06" db="EMBL/GenBank/DDBJ databases">
        <title>Caerostris darwini draft genome.</title>
        <authorList>
            <person name="Kono N."/>
            <person name="Arakawa K."/>
        </authorList>
    </citation>
    <scope>NUCLEOTIDE SEQUENCE [LARGE SCALE GENOMIC DNA]</scope>
</reference>
<accession>A0AAV4U3Y3</accession>
<dbReference type="Proteomes" id="UP001054837">
    <property type="component" value="Unassembled WGS sequence"/>
</dbReference>